<evidence type="ECO:0000313" key="2">
    <source>
        <dbReference type="EMBL" id="VEN37748.1"/>
    </source>
</evidence>
<dbReference type="AlphaFoldDB" id="A0A653BQ81"/>
<name>A0A653BQ81_CALMS</name>
<gene>
    <name evidence="2" type="ORF">CALMAC_LOCUS2884</name>
</gene>
<evidence type="ECO:0000256" key="1">
    <source>
        <dbReference type="SAM" id="MobiDB-lite"/>
    </source>
</evidence>
<dbReference type="Proteomes" id="UP000410492">
    <property type="component" value="Unassembled WGS sequence"/>
</dbReference>
<feature type="region of interest" description="Disordered" evidence="1">
    <location>
        <begin position="478"/>
        <end position="507"/>
    </location>
</feature>
<reference evidence="2 3" key="1">
    <citation type="submission" date="2019-01" db="EMBL/GenBank/DDBJ databases">
        <authorList>
            <person name="Sayadi A."/>
        </authorList>
    </citation>
    <scope>NUCLEOTIDE SEQUENCE [LARGE SCALE GENOMIC DNA]</scope>
</reference>
<dbReference type="EMBL" id="CAACVG010003698">
    <property type="protein sequence ID" value="VEN37748.1"/>
    <property type="molecule type" value="Genomic_DNA"/>
</dbReference>
<accession>A0A653BQ81</accession>
<organism evidence="2 3">
    <name type="scientific">Callosobruchus maculatus</name>
    <name type="common">Southern cowpea weevil</name>
    <name type="synonym">Pulse bruchid</name>
    <dbReference type="NCBI Taxonomy" id="64391"/>
    <lineage>
        <taxon>Eukaryota</taxon>
        <taxon>Metazoa</taxon>
        <taxon>Ecdysozoa</taxon>
        <taxon>Arthropoda</taxon>
        <taxon>Hexapoda</taxon>
        <taxon>Insecta</taxon>
        <taxon>Pterygota</taxon>
        <taxon>Neoptera</taxon>
        <taxon>Endopterygota</taxon>
        <taxon>Coleoptera</taxon>
        <taxon>Polyphaga</taxon>
        <taxon>Cucujiformia</taxon>
        <taxon>Chrysomeloidea</taxon>
        <taxon>Chrysomelidae</taxon>
        <taxon>Bruchinae</taxon>
        <taxon>Bruchini</taxon>
        <taxon>Callosobruchus</taxon>
    </lineage>
</organism>
<feature type="region of interest" description="Disordered" evidence="1">
    <location>
        <begin position="534"/>
        <end position="553"/>
    </location>
</feature>
<sequence length="628" mass="71646">MLMKFAQQYILCVYPAETPDGANIQHSSMMDSDLPSGTDMSSLNESSLNDTLQMTQCDVTMDDDALEMLQILKELERSVEEGKEDDCILSQVVKENEDEEDEKEVDMTLPLESIITPKNSPRHDAFSDGIENMDLDTTIIPQLDGQALDSDKETPSNVKLAVLEKDLGSIQRKGRFSKNKFIPKAFYIKLIDCRCANKSMPLLDEYCNSNDPKDKRIGKLSPIQLEKDTNCQKEIPRLPSTSGLDDKKSVNGRKNVVIRNFRRGGNTVKRSESKHVYEKWNNVKCNLTPAEEEVRVFEMRLKKINRKDDVSLLMKKIRKKDKEMALLLTRDCHPVFNVFPSTKYQQSSDQRVSKVNAIQYAASRIANYIEPTLHLTVEFPTKQLFHYSYQGGRYFPVVRNISDAKNLKIKSHLDNKPSPTNIVNSQILYPENTADFKINSNQVLEETLTQSKSELNNNILDNSSCPSVMEKKKHQELEKRMRNKPNSDFKATASGINGMHSKGVERKRESITRIKTNHDEKRTKDNPKALLKTPTSEISSVHPRSVKRKRKSIGRIKKISKKSELSDKCINHNLVNCQLSRCVKKRECQDREESVSCKFLGKIVDEVNLKSEAACLETTTQFVVLSLE</sequence>
<feature type="region of interest" description="Disordered" evidence="1">
    <location>
        <begin position="24"/>
        <end position="44"/>
    </location>
</feature>
<dbReference type="OrthoDB" id="2414538at2759"/>
<feature type="compositionally biased region" description="Basic residues" evidence="1">
    <location>
        <begin position="544"/>
        <end position="553"/>
    </location>
</feature>
<keyword evidence="3" id="KW-1185">Reference proteome</keyword>
<proteinExistence type="predicted"/>
<protein>
    <submittedName>
        <fullName evidence="2">Uncharacterized protein</fullName>
    </submittedName>
</protein>
<evidence type="ECO:0000313" key="3">
    <source>
        <dbReference type="Proteomes" id="UP000410492"/>
    </source>
</evidence>